<dbReference type="OrthoDB" id="6272418at2759"/>
<dbReference type="Pfam" id="PF14645">
    <property type="entry name" value="Chibby"/>
    <property type="match status" value="1"/>
</dbReference>
<dbReference type="AlphaFoldDB" id="A0A419QAJ7"/>
<comment type="caution">
    <text evidence="2">The sequence shown here is derived from an EMBL/GenBank/DDBJ whole genome shotgun (WGS) entry which is preliminary data.</text>
</comment>
<evidence type="ECO:0000256" key="1">
    <source>
        <dbReference type="SAM" id="MobiDB-lite"/>
    </source>
</evidence>
<gene>
    <name evidence="2" type="ORF">CSKR_109989</name>
</gene>
<feature type="compositionally biased region" description="Acidic residues" evidence="1">
    <location>
        <begin position="406"/>
        <end position="446"/>
    </location>
</feature>
<organism evidence="2 3">
    <name type="scientific">Clonorchis sinensis</name>
    <name type="common">Chinese liver fluke</name>
    <dbReference type="NCBI Taxonomy" id="79923"/>
    <lineage>
        <taxon>Eukaryota</taxon>
        <taxon>Metazoa</taxon>
        <taxon>Spiralia</taxon>
        <taxon>Lophotrochozoa</taxon>
        <taxon>Platyhelminthes</taxon>
        <taxon>Trematoda</taxon>
        <taxon>Digenea</taxon>
        <taxon>Opisthorchiida</taxon>
        <taxon>Opisthorchiata</taxon>
        <taxon>Opisthorchiidae</taxon>
        <taxon>Clonorchis</taxon>
    </lineage>
</organism>
<name>A0A419QAJ7_CLOSI</name>
<feature type="compositionally biased region" description="Basic and acidic residues" evidence="1">
    <location>
        <begin position="447"/>
        <end position="456"/>
    </location>
</feature>
<keyword evidence="3" id="KW-1185">Reference proteome</keyword>
<evidence type="ECO:0000313" key="2">
    <source>
        <dbReference type="EMBL" id="KAG5451238.1"/>
    </source>
</evidence>
<feature type="region of interest" description="Disordered" evidence="1">
    <location>
        <begin position="68"/>
        <end position="94"/>
    </location>
</feature>
<feature type="compositionally biased region" description="Acidic residues" evidence="1">
    <location>
        <begin position="317"/>
        <end position="328"/>
    </location>
</feature>
<protein>
    <submittedName>
        <fullName evidence="2">Uncharacterized protein</fullName>
    </submittedName>
</protein>
<dbReference type="Proteomes" id="UP000286415">
    <property type="component" value="Unassembled WGS sequence"/>
</dbReference>
<feature type="region of interest" description="Disordered" evidence="1">
    <location>
        <begin position="207"/>
        <end position="475"/>
    </location>
</feature>
<accession>A0A419QAJ7</accession>
<proteinExistence type="predicted"/>
<feature type="compositionally biased region" description="Basic and acidic residues" evidence="1">
    <location>
        <begin position="207"/>
        <end position="238"/>
    </location>
</feature>
<sequence length="475" mass="53074">MEHGKALLREKFSLHGRMTPPKVFTKVANSARSRAAELIQNVRTHLESPTFVRRSRILNRRAKSVDRSNFNMSNADPSVCETSSLQTTSTSSSANSGFLGFSLPTTLNPADPLPAPTCRLGAYQAEWLVDNEGAWKLITEDATAAPVDQATSTGDNVPQLLRVNKALKKEQKFLKAKLSILLDELAKQTAVVHYHEKKLDKLREEVKRKSKETNETIRSEMRRELEQKLETTRLERNLRNTLLSTENEEGSTSNTAEDTAASESITNSNKADQKKDGTLCLRSPSDKHKSAKRLVEGPPKQLKVSSSKLKNAGDNDTATELETETEEISESKHSTPKPQFHKKGVGNFEELSSKHLEDNEESDTLDDASSNRSFNATESKASPTTSTVVASDESANEATKKSETTSFEDSEEEREDEQSDGVEDEEEDEDLDDEEFEDEEVEEEHEELSKTDESQTEHNPSARRRVVQFGTVSRR</sequence>
<reference evidence="2 3" key="1">
    <citation type="journal article" date="2018" name="Biotechnol. Adv.">
        <title>Improved genomic resources and new bioinformatic workflow for the carcinogenic parasite Clonorchis sinensis: Biotechnological implications.</title>
        <authorList>
            <person name="Wang D."/>
            <person name="Korhonen P.K."/>
            <person name="Gasser R.B."/>
            <person name="Young N.D."/>
        </authorList>
    </citation>
    <scope>NUCLEOTIDE SEQUENCE [LARGE SCALE GENOMIC DNA]</scope>
    <source>
        <strain evidence="2">Cs-k2</strain>
    </source>
</reference>
<feature type="compositionally biased region" description="Polar residues" evidence="1">
    <location>
        <begin position="250"/>
        <end position="270"/>
    </location>
</feature>
<evidence type="ECO:0000313" key="3">
    <source>
        <dbReference type="Proteomes" id="UP000286415"/>
    </source>
</evidence>
<reference evidence="2 3" key="2">
    <citation type="journal article" date="2021" name="Genomics">
        <title>High-quality reference genome for Clonorchis sinensis.</title>
        <authorList>
            <person name="Young N.D."/>
            <person name="Stroehlein A.J."/>
            <person name="Kinkar L."/>
            <person name="Wang T."/>
            <person name="Sohn W.M."/>
            <person name="Chang B.C.H."/>
            <person name="Kaur P."/>
            <person name="Weisz D."/>
            <person name="Dudchenko O."/>
            <person name="Aiden E.L."/>
            <person name="Korhonen P.K."/>
            <person name="Gasser R.B."/>
        </authorList>
    </citation>
    <scope>NUCLEOTIDE SEQUENCE [LARGE SCALE GENOMIC DNA]</scope>
    <source>
        <strain evidence="2">Cs-k2</strain>
    </source>
</reference>
<feature type="compositionally biased region" description="Polar residues" evidence="1">
    <location>
        <begin position="367"/>
        <end position="389"/>
    </location>
</feature>
<dbReference type="InterPro" id="IPR028118">
    <property type="entry name" value="Chibby_fam"/>
</dbReference>
<feature type="compositionally biased region" description="Low complexity" evidence="1">
    <location>
        <begin position="82"/>
        <end position="94"/>
    </location>
</feature>
<dbReference type="InParanoid" id="A0A419QAJ7"/>
<dbReference type="EMBL" id="NIRI02000042">
    <property type="protein sequence ID" value="KAG5451238.1"/>
    <property type="molecule type" value="Genomic_DNA"/>
</dbReference>